<accession>A0AAX1NAY8</accession>
<dbReference type="InterPro" id="IPR034660">
    <property type="entry name" value="DinB/YfiT-like"/>
</dbReference>
<protein>
    <submittedName>
        <fullName evidence="1">DUF1569 domain-containing protein</fullName>
    </submittedName>
</protein>
<dbReference type="RefSeq" id="WP_169666670.1">
    <property type="nucleotide sequence ID" value="NZ_CP076133.1"/>
</dbReference>
<reference evidence="1 2" key="1">
    <citation type="submission" date="2021-05" db="EMBL/GenBank/DDBJ databases">
        <title>Comparative genomic studies on the polysaccharide-degrading batcterial strains of the Flammeovirga genus.</title>
        <authorList>
            <person name="Zewei F."/>
            <person name="Zheng Z."/>
            <person name="Yu L."/>
            <person name="Ruyue G."/>
            <person name="Yanhong M."/>
            <person name="Yuanyuan C."/>
            <person name="Jingyan G."/>
            <person name="Wenjun H."/>
        </authorList>
    </citation>
    <scope>NUCLEOTIDE SEQUENCE [LARGE SCALE GENOMIC DNA]</scope>
    <source>
        <strain evidence="1 2">NBRC:100898</strain>
    </source>
</reference>
<dbReference type="Gene3D" id="1.20.120.450">
    <property type="entry name" value="dinb family like domain"/>
    <property type="match status" value="1"/>
</dbReference>
<dbReference type="EMBL" id="CP076133">
    <property type="protein sequence ID" value="QWG04739.1"/>
    <property type="molecule type" value="Genomic_DNA"/>
</dbReference>
<dbReference type="AlphaFoldDB" id="A0AAX1NAY8"/>
<keyword evidence="2" id="KW-1185">Reference proteome</keyword>
<sequence>MTLLDQINQLAIYTQTEAFRKTVPSVSKAGVDWHVYHSILSMNLICEALINSNPEQYQSVFNIKWWIIKLIKKMPRGKARAPKYVNNFGNVDLSIVEMELDKGYQLIEQIDTLSENHYFRHFVFGELNVKEAKKMMIIHTNHHIKIIQDILKS</sequence>
<evidence type="ECO:0000313" key="2">
    <source>
        <dbReference type="Proteomes" id="UP000678679"/>
    </source>
</evidence>
<name>A0AAX1NAY8_9BACT</name>
<gene>
    <name evidence="1" type="ORF">KMW28_27970</name>
</gene>
<organism evidence="1 2">
    <name type="scientific">Flammeovirga yaeyamensis</name>
    <dbReference type="NCBI Taxonomy" id="367791"/>
    <lineage>
        <taxon>Bacteria</taxon>
        <taxon>Pseudomonadati</taxon>
        <taxon>Bacteroidota</taxon>
        <taxon>Cytophagia</taxon>
        <taxon>Cytophagales</taxon>
        <taxon>Flammeovirgaceae</taxon>
        <taxon>Flammeovirga</taxon>
    </lineage>
</organism>
<dbReference type="Proteomes" id="UP000678679">
    <property type="component" value="Chromosome 2"/>
</dbReference>
<proteinExistence type="predicted"/>
<dbReference type="KEGG" id="fya:KMW28_27970"/>
<evidence type="ECO:0000313" key="1">
    <source>
        <dbReference type="EMBL" id="QWG04739.1"/>
    </source>
</evidence>